<evidence type="ECO:0000259" key="9">
    <source>
        <dbReference type="PROSITE" id="PS50850"/>
    </source>
</evidence>
<feature type="transmembrane region" description="Helical" evidence="8">
    <location>
        <begin position="53"/>
        <end position="73"/>
    </location>
</feature>
<keyword evidence="4" id="KW-1003">Cell membrane</keyword>
<evidence type="ECO:0000313" key="10">
    <source>
        <dbReference type="EMBL" id="ANF98895.1"/>
    </source>
</evidence>
<organism evidence="10 11">
    <name type="scientific">Paenibacillus bovis</name>
    <dbReference type="NCBI Taxonomy" id="1616788"/>
    <lineage>
        <taxon>Bacteria</taxon>
        <taxon>Bacillati</taxon>
        <taxon>Bacillota</taxon>
        <taxon>Bacilli</taxon>
        <taxon>Bacillales</taxon>
        <taxon>Paenibacillaceae</taxon>
        <taxon>Paenibacillus</taxon>
    </lineage>
</organism>
<feature type="transmembrane region" description="Helical" evidence="8">
    <location>
        <begin position="342"/>
        <end position="359"/>
    </location>
</feature>
<protein>
    <recommendedName>
        <fullName evidence="9">Major facilitator superfamily (MFS) profile domain-containing protein</fullName>
    </recommendedName>
</protein>
<feature type="transmembrane region" description="Helical" evidence="8">
    <location>
        <begin position="218"/>
        <end position="238"/>
    </location>
</feature>
<feature type="transmembrane region" description="Helical" evidence="8">
    <location>
        <begin position="258"/>
        <end position="276"/>
    </location>
</feature>
<feature type="transmembrane region" description="Helical" evidence="8">
    <location>
        <begin position="82"/>
        <end position="108"/>
    </location>
</feature>
<evidence type="ECO:0000256" key="7">
    <source>
        <dbReference type="ARBA" id="ARBA00023136"/>
    </source>
</evidence>
<feature type="transmembrane region" description="Helical" evidence="8">
    <location>
        <begin position="140"/>
        <end position="162"/>
    </location>
</feature>
<dbReference type="InterPro" id="IPR011701">
    <property type="entry name" value="MFS"/>
</dbReference>
<feature type="domain" description="Major facilitator superfamily (MFS) profile" evidence="9">
    <location>
        <begin position="16"/>
        <end position="394"/>
    </location>
</feature>
<comment type="similarity">
    <text evidence="2">Belongs to the major facilitator superfamily.</text>
</comment>
<comment type="subcellular location">
    <subcellularLocation>
        <location evidence="1">Cell membrane</location>
        <topology evidence="1">Multi-pass membrane protein</topology>
    </subcellularLocation>
</comment>
<dbReference type="SUPFAM" id="SSF103473">
    <property type="entry name" value="MFS general substrate transporter"/>
    <property type="match status" value="1"/>
</dbReference>
<dbReference type="PANTHER" id="PTHR43271:SF2">
    <property type="entry name" value="BLL2771 PROTEIN"/>
    <property type="match status" value="1"/>
</dbReference>
<gene>
    <name evidence="10" type="ORF">AR543_18220</name>
</gene>
<keyword evidence="11" id="KW-1185">Reference proteome</keyword>
<keyword evidence="3" id="KW-0813">Transport</keyword>
<dbReference type="STRING" id="1616788.AR543_18220"/>
<evidence type="ECO:0000256" key="8">
    <source>
        <dbReference type="SAM" id="Phobius"/>
    </source>
</evidence>
<keyword evidence="7 8" id="KW-0472">Membrane</keyword>
<feature type="transmembrane region" description="Helical" evidence="8">
    <location>
        <begin position="371"/>
        <end position="390"/>
    </location>
</feature>
<dbReference type="InterPro" id="IPR020846">
    <property type="entry name" value="MFS_dom"/>
</dbReference>
<evidence type="ECO:0000256" key="6">
    <source>
        <dbReference type="ARBA" id="ARBA00022989"/>
    </source>
</evidence>
<dbReference type="PROSITE" id="PS50850">
    <property type="entry name" value="MFS"/>
    <property type="match status" value="1"/>
</dbReference>
<dbReference type="EMBL" id="CP013023">
    <property type="protein sequence ID" value="ANF98895.1"/>
    <property type="molecule type" value="Genomic_DNA"/>
</dbReference>
<dbReference type="AlphaFoldDB" id="A0A172ZMM1"/>
<dbReference type="KEGG" id="pbv:AR543_18220"/>
<feature type="transmembrane region" description="Helical" evidence="8">
    <location>
        <begin position="283"/>
        <end position="302"/>
    </location>
</feature>
<evidence type="ECO:0000256" key="3">
    <source>
        <dbReference type="ARBA" id="ARBA00022448"/>
    </source>
</evidence>
<feature type="transmembrane region" description="Helical" evidence="8">
    <location>
        <begin position="168"/>
        <end position="190"/>
    </location>
</feature>
<dbReference type="GO" id="GO:0005886">
    <property type="term" value="C:plasma membrane"/>
    <property type="evidence" value="ECO:0007669"/>
    <property type="project" value="UniProtKB-SubCell"/>
</dbReference>
<proteinExistence type="inferred from homology"/>
<sequence length="395" mass="42956">MIENSILQKESRYVWITWLLSWSGLIVMCSLYLTLPLNSLFSSEFDISVSRAALTSSLFSLCFACGCLVYGAIADKYGRKKVVLFGLICLAVFTCAAGWVHSFAWLLLLRGLQGLAASTFSPVVLAYIVSIFPQHRRVTAIGFVSTGFLMAGVVGQVAAGIISTQYNWHGLFLLFGSLYIVTAGLILIFLPNDSAQQPELNVYAYLKQIRAILIQKDLLLSYVVAFVLLSSFIVMYAILNHYLQQSLYSLNVESILEIKIAGIAGMLLSPFAGKIAQKTNARFTLLLGLTVSIFSLVMMALWTALAGVILFSILFVAGIAISVPALVAIVGQLGLQRRGIAVSLYTFILFAGTAFAPYWAMQILSFSSGSPAFICNAILLLPALVAVLLIRIPKL</sequence>
<reference evidence="11" key="1">
    <citation type="submission" date="2015-10" db="EMBL/GenBank/DDBJ databases">
        <title>Genome of Paenibacillus bovis sp. nov.</title>
        <authorList>
            <person name="Wu Z."/>
            <person name="Gao C."/>
            <person name="Liu Z."/>
            <person name="Zheng H."/>
        </authorList>
    </citation>
    <scope>NUCLEOTIDE SEQUENCE [LARGE SCALE GENOMIC DNA]</scope>
    <source>
        <strain evidence="11">BD3526</strain>
    </source>
</reference>
<dbReference type="Proteomes" id="UP000078148">
    <property type="component" value="Chromosome"/>
</dbReference>
<evidence type="ECO:0000256" key="4">
    <source>
        <dbReference type="ARBA" id="ARBA00022475"/>
    </source>
</evidence>
<dbReference type="Pfam" id="PF07690">
    <property type="entry name" value="MFS_1"/>
    <property type="match status" value="1"/>
</dbReference>
<accession>A0A172ZMM1</accession>
<feature type="transmembrane region" description="Helical" evidence="8">
    <location>
        <begin position="308"/>
        <end position="330"/>
    </location>
</feature>
<evidence type="ECO:0000256" key="5">
    <source>
        <dbReference type="ARBA" id="ARBA00022692"/>
    </source>
</evidence>
<evidence type="ECO:0000256" key="1">
    <source>
        <dbReference type="ARBA" id="ARBA00004651"/>
    </source>
</evidence>
<feature type="transmembrane region" description="Helical" evidence="8">
    <location>
        <begin position="12"/>
        <end position="33"/>
    </location>
</feature>
<dbReference type="PANTHER" id="PTHR43271">
    <property type="entry name" value="BLL2771 PROTEIN"/>
    <property type="match status" value="1"/>
</dbReference>
<reference evidence="10 11" key="2">
    <citation type="journal article" date="2016" name="Int. J. Syst. Evol. Microbiol.">
        <title>Paenibacillus bovis sp. nov., isolated from raw yak (Bos grunniens) milk.</title>
        <authorList>
            <person name="Gao C."/>
            <person name="Han J."/>
            <person name="Liu Z."/>
            <person name="Xu X."/>
            <person name="Hang F."/>
            <person name="Wu Z."/>
        </authorList>
    </citation>
    <scope>NUCLEOTIDE SEQUENCE [LARGE SCALE GENOMIC DNA]</scope>
    <source>
        <strain evidence="10 11">BD3526</strain>
    </source>
</reference>
<evidence type="ECO:0000256" key="2">
    <source>
        <dbReference type="ARBA" id="ARBA00008335"/>
    </source>
</evidence>
<dbReference type="GO" id="GO:0022857">
    <property type="term" value="F:transmembrane transporter activity"/>
    <property type="evidence" value="ECO:0007669"/>
    <property type="project" value="InterPro"/>
</dbReference>
<dbReference type="InterPro" id="IPR036259">
    <property type="entry name" value="MFS_trans_sf"/>
</dbReference>
<dbReference type="CDD" id="cd17324">
    <property type="entry name" value="MFS_NepI_like"/>
    <property type="match status" value="1"/>
</dbReference>
<keyword evidence="5 8" id="KW-0812">Transmembrane</keyword>
<name>A0A172ZMM1_9BACL</name>
<evidence type="ECO:0000313" key="11">
    <source>
        <dbReference type="Proteomes" id="UP000078148"/>
    </source>
</evidence>
<keyword evidence="6 8" id="KW-1133">Transmembrane helix</keyword>
<dbReference type="Gene3D" id="1.20.1250.20">
    <property type="entry name" value="MFS general substrate transporter like domains"/>
    <property type="match status" value="1"/>
</dbReference>
<feature type="transmembrane region" description="Helical" evidence="8">
    <location>
        <begin position="114"/>
        <end position="133"/>
    </location>
</feature>